<dbReference type="AlphaFoldDB" id="A0A8H4RFS4"/>
<comment type="similarity">
    <text evidence="3">Belongs to the EFG1 family.</text>
</comment>
<dbReference type="EMBL" id="JAAMPI010000901">
    <property type="protein sequence ID" value="KAF4627849.1"/>
    <property type="molecule type" value="Genomic_DNA"/>
</dbReference>
<feature type="compositionally biased region" description="Basic residues" evidence="9">
    <location>
        <begin position="255"/>
        <end position="271"/>
    </location>
</feature>
<organism evidence="10 11">
    <name type="scientific">Cudoniella acicularis</name>
    <dbReference type="NCBI Taxonomy" id="354080"/>
    <lineage>
        <taxon>Eukaryota</taxon>
        <taxon>Fungi</taxon>
        <taxon>Dikarya</taxon>
        <taxon>Ascomycota</taxon>
        <taxon>Pezizomycotina</taxon>
        <taxon>Leotiomycetes</taxon>
        <taxon>Helotiales</taxon>
        <taxon>Tricladiaceae</taxon>
        <taxon>Cudoniella</taxon>
    </lineage>
</organism>
<feature type="region of interest" description="Disordered" evidence="9">
    <location>
        <begin position="213"/>
        <end position="307"/>
    </location>
</feature>
<evidence type="ECO:0000256" key="3">
    <source>
        <dbReference type="ARBA" id="ARBA00006916"/>
    </source>
</evidence>
<comment type="subcellular location">
    <subcellularLocation>
        <location evidence="2">Nucleus</location>
        <location evidence="2">Nucleolus</location>
    </subcellularLocation>
</comment>
<evidence type="ECO:0000256" key="2">
    <source>
        <dbReference type="ARBA" id="ARBA00004604"/>
    </source>
</evidence>
<keyword evidence="8" id="KW-0539">Nucleus</keyword>
<sequence length="307" mass="35508">MAGKRKRDEPKSHQDVHESRQFQVYGKAPKAPKASKKLRKFDPSALKKQVHASSVNPIKKHIRDITRRIKRVDGLPANVRVDDERALAGYQQELAAAKAEKIRQRMIKKYHMVRFFERQKATRRVNQIRKQILVSESADEVHILKTQMHEAEVDLNYTQYYPLSEPYVSLYAPKKNANGEVEEPKEGDAVVKPPMWAEVDRCMEKKTLDRLRNRVPEIRLTKPKPSELRPTKSKPKPKPKPEVIESQDLSGLNRRERRSQQRNKVIGKPKNRSAGFAKNEVFGASEIMQREITEDGHESDGGFFEDD</sequence>
<proteinExistence type="inferred from homology"/>
<evidence type="ECO:0000256" key="6">
    <source>
        <dbReference type="ARBA" id="ARBA00022552"/>
    </source>
</evidence>
<gene>
    <name evidence="10" type="ORF">G7Y89_g10306</name>
</gene>
<dbReference type="Pfam" id="PF10153">
    <property type="entry name" value="Efg1"/>
    <property type="match status" value="1"/>
</dbReference>
<evidence type="ECO:0000256" key="4">
    <source>
        <dbReference type="ARBA" id="ARBA00018689"/>
    </source>
</evidence>
<protein>
    <recommendedName>
        <fullName evidence="4">rRNA-processing protein EFG1</fullName>
    </recommendedName>
    <alternativeName>
        <fullName evidence="5">rRNA-processing protein efg1</fullName>
    </alternativeName>
</protein>
<comment type="caution">
    <text evidence="10">The sequence shown here is derived from an EMBL/GenBank/DDBJ whole genome shotgun (WGS) entry which is preliminary data.</text>
</comment>
<evidence type="ECO:0000256" key="7">
    <source>
        <dbReference type="ARBA" id="ARBA00023054"/>
    </source>
</evidence>
<dbReference type="GO" id="GO:0030688">
    <property type="term" value="C:preribosome, small subunit precursor"/>
    <property type="evidence" value="ECO:0007669"/>
    <property type="project" value="TreeGrafter"/>
</dbReference>
<dbReference type="InterPro" id="IPR019310">
    <property type="entry name" value="Efg1"/>
</dbReference>
<dbReference type="GO" id="GO:0000462">
    <property type="term" value="P:maturation of SSU-rRNA from tricistronic rRNA transcript (SSU-rRNA, 5.8S rRNA, LSU-rRNA)"/>
    <property type="evidence" value="ECO:0007669"/>
    <property type="project" value="TreeGrafter"/>
</dbReference>
<name>A0A8H4RFS4_9HELO</name>
<reference evidence="10 11" key="1">
    <citation type="submission" date="2020-03" db="EMBL/GenBank/DDBJ databases">
        <title>Draft Genome Sequence of Cudoniella acicularis.</title>
        <authorList>
            <person name="Buettner E."/>
            <person name="Kellner H."/>
        </authorList>
    </citation>
    <scope>NUCLEOTIDE SEQUENCE [LARGE SCALE GENOMIC DNA]</scope>
    <source>
        <strain evidence="10 11">DSM 108380</strain>
    </source>
</reference>
<dbReference type="PANTHER" id="PTHR33911:SF1">
    <property type="entry name" value="RRNA-PROCESSING PROTEIN EFG1"/>
    <property type="match status" value="1"/>
</dbReference>
<dbReference type="GO" id="GO:0005730">
    <property type="term" value="C:nucleolus"/>
    <property type="evidence" value="ECO:0007669"/>
    <property type="project" value="UniProtKB-SubCell"/>
</dbReference>
<accession>A0A8H4RFS4</accession>
<evidence type="ECO:0000313" key="11">
    <source>
        <dbReference type="Proteomes" id="UP000566819"/>
    </source>
</evidence>
<feature type="compositionally biased region" description="Basic and acidic residues" evidence="9">
    <location>
        <begin position="213"/>
        <end position="230"/>
    </location>
</feature>
<keyword evidence="6" id="KW-0698">rRNA processing</keyword>
<keyword evidence="11" id="KW-1185">Reference proteome</keyword>
<evidence type="ECO:0000313" key="10">
    <source>
        <dbReference type="EMBL" id="KAF4627849.1"/>
    </source>
</evidence>
<evidence type="ECO:0000256" key="1">
    <source>
        <dbReference type="ARBA" id="ARBA00002773"/>
    </source>
</evidence>
<feature type="compositionally biased region" description="Basic and acidic residues" evidence="9">
    <location>
        <begin position="1"/>
        <end position="20"/>
    </location>
</feature>
<dbReference type="InterPro" id="IPR050786">
    <property type="entry name" value="EFG1_rRNA-proc"/>
</dbReference>
<evidence type="ECO:0000256" key="5">
    <source>
        <dbReference type="ARBA" id="ARBA00019827"/>
    </source>
</evidence>
<comment type="function">
    <text evidence="1">Involved in rRNA processing.</text>
</comment>
<keyword evidence="7" id="KW-0175">Coiled coil</keyword>
<evidence type="ECO:0000256" key="8">
    <source>
        <dbReference type="ARBA" id="ARBA00023242"/>
    </source>
</evidence>
<dbReference type="OrthoDB" id="47732at2759"/>
<feature type="compositionally biased region" description="Basic and acidic residues" evidence="9">
    <location>
        <begin position="288"/>
        <end position="300"/>
    </location>
</feature>
<dbReference type="PANTHER" id="PTHR33911">
    <property type="entry name" value="RRNA-PROCESSING PROTEIN EFG1"/>
    <property type="match status" value="1"/>
</dbReference>
<evidence type="ECO:0000256" key="9">
    <source>
        <dbReference type="SAM" id="MobiDB-lite"/>
    </source>
</evidence>
<dbReference type="Proteomes" id="UP000566819">
    <property type="component" value="Unassembled WGS sequence"/>
</dbReference>
<feature type="region of interest" description="Disordered" evidence="9">
    <location>
        <begin position="1"/>
        <end position="44"/>
    </location>
</feature>